<comment type="subunit">
    <text evidence="1">Homotetramer. Forms an RuvA(8)-RuvB(12)-Holliday junction (HJ) complex. HJ DNA is sandwiched between 2 RuvA tetramers; dsDNA enters through RuvA and exits via RuvB. An RuvB hexamer assembles on each DNA strand where it exits the tetramer. Each RuvB hexamer is contacted by two RuvA subunits (via domain III) on 2 adjacent RuvB subunits; this complex drives branch migration. In the full resolvosome a probable DNA-RuvA(4)-RuvB(12)-RuvC(2) complex forms which resolves the HJ.</text>
</comment>
<protein>
    <recommendedName>
        <fullName evidence="1">Holliday junction branch migration complex subunit RuvA</fullName>
    </recommendedName>
</protein>
<dbReference type="AlphaFoldDB" id="A0A090IIP2"/>
<dbReference type="Gene3D" id="2.40.50.140">
    <property type="entry name" value="Nucleic acid-binding proteins"/>
    <property type="match status" value="1"/>
</dbReference>
<feature type="region of interest" description="Domain III" evidence="1">
    <location>
        <begin position="156"/>
        <end position="206"/>
    </location>
</feature>
<dbReference type="InterPro" id="IPR003583">
    <property type="entry name" value="Hlx-hairpin-Hlx_DNA-bd_motif"/>
</dbReference>
<dbReference type="GO" id="GO:0006310">
    <property type="term" value="P:DNA recombination"/>
    <property type="evidence" value="ECO:0007669"/>
    <property type="project" value="UniProtKB-UniRule"/>
</dbReference>
<comment type="similarity">
    <text evidence="1">Belongs to the RuvA family.</text>
</comment>
<dbReference type="FunFam" id="2.40.50.140:FF:000083">
    <property type="entry name" value="Holliday junction ATP-dependent DNA helicase RuvA"/>
    <property type="match status" value="1"/>
</dbReference>
<name>A0A090IIP2_9GAMM</name>
<dbReference type="Pfam" id="PF14520">
    <property type="entry name" value="HHH_5"/>
    <property type="match status" value="1"/>
</dbReference>
<dbReference type="GO" id="GO:0005524">
    <property type="term" value="F:ATP binding"/>
    <property type="evidence" value="ECO:0007669"/>
    <property type="project" value="InterPro"/>
</dbReference>
<dbReference type="InterPro" id="IPR011114">
    <property type="entry name" value="RuvA_C"/>
</dbReference>
<keyword evidence="1" id="KW-0233">DNA recombination</keyword>
<dbReference type="InterPro" id="IPR012340">
    <property type="entry name" value="NA-bd_OB-fold"/>
</dbReference>
<keyword evidence="1" id="KW-0234">DNA repair</keyword>
<keyword evidence="2" id="KW-0067">ATP-binding</keyword>
<dbReference type="OrthoDB" id="5293449at2"/>
<dbReference type="SUPFAM" id="SSF47781">
    <property type="entry name" value="RuvA domain 2-like"/>
    <property type="match status" value="1"/>
</dbReference>
<keyword evidence="1" id="KW-0238">DNA-binding</keyword>
<gene>
    <name evidence="1" type="primary">ruvA</name>
    <name evidence="2" type="ORF">NVI5450_3170</name>
</gene>
<accession>A0A090IIP2</accession>
<sequence>MIGRLRGTLLEKQPPEILLEVNGVGYEVQLPMSCFYELGDVDNEVIVYTHFVVREDAQLLYGFNNKMERLMFRELIKVNGVGPKLALAILSGMTANQFAHCVEHDDINSLIKLPGVGKKTAERLLVEMRDRLKNWVTQDLFTPEADKAQLQGYGNTSSNAIEEAEDALVGLGYKPAQVAKMIKQVAQPSMSCEEIIRLSLRATLQN</sequence>
<evidence type="ECO:0000256" key="1">
    <source>
        <dbReference type="HAMAP-Rule" id="MF_00031"/>
    </source>
</evidence>
<dbReference type="GO" id="GO:0005737">
    <property type="term" value="C:cytoplasm"/>
    <property type="evidence" value="ECO:0007669"/>
    <property type="project" value="UniProtKB-SubCell"/>
</dbReference>
<dbReference type="GO" id="GO:0000400">
    <property type="term" value="F:four-way junction DNA binding"/>
    <property type="evidence" value="ECO:0007669"/>
    <property type="project" value="UniProtKB-UniRule"/>
</dbReference>
<dbReference type="GO" id="GO:0009432">
    <property type="term" value="P:SOS response"/>
    <property type="evidence" value="ECO:0007669"/>
    <property type="project" value="UniProtKB-ARBA"/>
</dbReference>
<dbReference type="InterPro" id="IPR000085">
    <property type="entry name" value="RuvA"/>
</dbReference>
<dbReference type="GO" id="GO:0048476">
    <property type="term" value="C:Holliday junction resolvase complex"/>
    <property type="evidence" value="ECO:0007669"/>
    <property type="project" value="UniProtKB-UniRule"/>
</dbReference>
<comment type="function">
    <text evidence="1">The RuvA-RuvB-RuvC complex processes Holliday junction (HJ) DNA during genetic recombination and DNA repair, while the RuvA-RuvB complex plays an important role in the rescue of blocked DNA replication forks via replication fork reversal (RFR). RuvA specifically binds to HJ cruciform DNA, conferring on it an open structure. The RuvB hexamer acts as an ATP-dependent pump, pulling dsDNA into and through the RuvAB complex. HJ branch migration allows RuvC to scan DNA until it finds its consensus sequence, where it cleaves and resolves the cruciform DNA.</text>
</comment>
<keyword evidence="2" id="KW-0547">Nucleotide-binding</keyword>
<dbReference type="Proteomes" id="UP000183794">
    <property type="component" value="Unassembled WGS sequence"/>
</dbReference>
<dbReference type="Gene3D" id="1.10.8.10">
    <property type="entry name" value="DNA helicase RuvA subunit, C-terminal domain"/>
    <property type="match status" value="1"/>
</dbReference>
<dbReference type="SMART" id="SM00278">
    <property type="entry name" value="HhH1"/>
    <property type="match status" value="2"/>
</dbReference>
<dbReference type="GO" id="GO:0009378">
    <property type="term" value="F:four-way junction helicase activity"/>
    <property type="evidence" value="ECO:0007669"/>
    <property type="project" value="InterPro"/>
</dbReference>
<keyword evidence="2" id="KW-0347">Helicase</keyword>
<dbReference type="SUPFAM" id="SSF46929">
    <property type="entry name" value="DNA helicase RuvA subunit, C-terminal domain"/>
    <property type="match status" value="1"/>
</dbReference>
<dbReference type="GO" id="GO:0009379">
    <property type="term" value="C:Holliday junction helicase complex"/>
    <property type="evidence" value="ECO:0007669"/>
    <property type="project" value="InterPro"/>
</dbReference>
<comment type="caution">
    <text evidence="1">Lacks conserved residue(s) required for the propagation of feature annotation.</text>
</comment>
<dbReference type="HAMAP" id="MF_00031">
    <property type="entry name" value="DNA_HJ_migration_RuvA"/>
    <property type="match status" value="1"/>
</dbReference>
<dbReference type="PATRIC" id="fig|80854.5.peg.3267"/>
<dbReference type="CDD" id="cd14332">
    <property type="entry name" value="UBA_RuvA_C"/>
    <property type="match status" value="1"/>
</dbReference>
<dbReference type="Pfam" id="PF07499">
    <property type="entry name" value="RuvA_C"/>
    <property type="match status" value="1"/>
</dbReference>
<proteinExistence type="inferred from homology"/>
<keyword evidence="2" id="KW-0378">Hydrolase</keyword>
<dbReference type="NCBIfam" id="TIGR00084">
    <property type="entry name" value="ruvA"/>
    <property type="match status" value="1"/>
</dbReference>
<evidence type="ECO:0000313" key="2">
    <source>
        <dbReference type="EMBL" id="SGZ07275.1"/>
    </source>
</evidence>
<keyword evidence="1" id="KW-0227">DNA damage</keyword>
<dbReference type="InterPro" id="IPR036267">
    <property type="entry name" value="RuvA_C_sf"/>
</dbReference>
<organism evidence="2 3">
    <name type="scientific">Moritella viscosa</name>
    <dbReference type="NCBI Taxonomy" id="80854"/>
    <lineage>
        <taxon>Bacteria</taxon>
        <taxon>Pseudomonadati</taxon>
        <taxon>Pseudomonadota</taxon>
        <taxon>Gammaproteobacteria</taxon>
        <taxon>Alteromonadales</taxon>
        <taxon>Moritellaceae</taxon>
        <taxon>Moritella</taxon>
    </lineage>
</organism>
<dbReference type="GO" id="GO:0006281">
    <property type="term" value="P:DNA repair"/>
    <property type="evidence" value="ECO:0007669"/>
    <property type="project" value="UniProtKB-UniRule"/>
</dbReference>
<dbReference type="STRING" id="80854.MVIS_3085"/>
<dbReference type="HOGENOM" id="CLU_087936_0_0_6"/>
<feature type="region of interest" description="Domain I" evidence="1">
    <location>
        <begin position="1"/>
        <end position="64"/>
    </location>
</feature>
<dbReference type="Pfam" id="PF01330">
    <property type="entry name" value="RuvA_N"/>
    <property type="match status" value="1"/>
</dbReference>
<dbReference type="RefSeq" id="WP_045111144.1">
    <property type="nucleotide sequence ID" value="NZ_CAWRBC010000039.1"/>
</dbReference>
<dbReference type="EMBL" id="FPLD01000085">
    <property type="protein sequence ID" value="SGZ07275.1"/>
    <property type="molecule type" value="Genomic_DNA"/>
</dbReference>
<keyword evidence="1" id="KW-0963">Cytoplasm</keyword>
<dbReference type="InterPro" id="IPR013849">
    <property type="entry name" value="DNA_helicase_Holl-junc_RuvA_I"/>
</dbReference>
<dbReference type="Gene3D" id="1.10.150.20">
    <property type="entry name" value="5' to 3' exonuclease, C-terminal subdomain"/>
    <property type="match status" value="1"/>
</dbReference>
<reference evidence="2 3" key="1">
    <citation type="submission" date="2016-11" db="EMBL/GenBank/DDBJ databases">
        <authorList>
            <person name="Jaros S."/>
            <person name="Januszkiewicz K."/>
            <person name="Wedrychowicz H."/>
        </authorList>
    </citation>
    <scope>NUCLEOTIDE SEQUENCE [LARGE SCALE GENOMIC DNA]</scope>
    <source>
        <strain evidence="2">NVI 5450</strain>
    </source>
</reference>
<dbReference type="SUPFAM" id="SSF50249">
    <property type="entry name" value="Nucleic acid-binding proteins"/>
    <property type="match status" value="1"/>
</dbReference>
<dbReference type="InterPro" id="IPR010994">
    <property type="entry name" value="RuvA_2-like"/>
</dbReference>
<dbReference type="KEGG" id="mvs:MVIS_3085"/>
<evidence type="ECO:0000313" key="3">
    <source>
        <dbReference type="Proteomes" id="UP000183794"/>
    </source>
</evidence>
<comment type="subcellular location">
    <subcellularLocation>
        <location evidence="1">Cytoplasm</location>
    </subcellularLocation>
</comment>
<comment type="domain">
    <text evidence="1">Has three domains with a flexible linker between the domains II and III and assumes an 'L' shape. Domain III is highly mobile and contacts RuvB.</text>
</comment>